<keyword evidence="9 14" id="KW-0560">Oxidoreductase</keyword>
<evidence type="ECO:0000256" key="4">
    <source>
        <dbReference type="ARBA" id="ARBA00010617"/>
    </source>
</evidence>
<dbReference type="PANTHER" id="PTHR24292">
    <property type="entry name" value="CYTOCHROME P450"/>
    <property type="match status" value="1"/>
</dbReference>
<comment type="similarity">
    <text evidence="4 14">Belongs to the cytochrome P450 family.</text>
</comment>
<evidence type="ECO:0000256" key="14">
    <source>
        <dbReference type="RuleBase" id="RU000461"/>
    </source>
</evidence>
<evidence type="ECO:0000256" key="8">
    <source>
        <dbReference type="ARBA" id="ARBA00022848"/>
    </source>
</evidence>
<protein>
    <submittedName>
        <fullName evidence="16">CYP6AS70</fullName>
    </submittedName>
</protein>
<keyword evidence="8" id="KW-0492">Microsome</keyword>
<evidence type="ECO:0000256" key="15">
    <source>
        <dbReference type="SAM" id="Phobius"/>
    </source>
</evidence>
<dbReference type="GO" id="GO:0016705">
    <property type="term" value="F:oxidoreductase activity, acting on paired donors, with incorporation or reduction of molecular oxygen"/>
    <property type="evidence" value="ECO:0007669"/>
    <property type="project" value="InterPro"/>
</dbReference>
<evidence type="ECO:0000256" key="10">
    <source>
        <dbReference type="ARBA" id="ARBA00023004"/>
    </source>
</evidence>
<keyword evidence="15" id="KW-0812">Transmembrane</keyword>
<dbReference type="Gene3D" id="1.10.630.10">
    <property type="entry name" value="Cytochrome P450"/>
    <property type="match status" value="1"/>
</dbReference>
<dbReference type="EMBL" id="CAJNRD030001120">
    <property type="protein sequence ID" value="CAG5093062.1"/>
    <property type="molecule type" value="Genomic_DNA"/>
</dbReference>
<proteinExistence type="inferred from homology"/>
<evidence type="ECO:0000256" key="1">
    <source>
        <dbReference type="ARBA" id="ARBA00001971"/>
    </source>
</evidence>
<dbReference type="GO" id="GO:0005789">
    <property type="term" value="C:endoplasmic reticulum membrane"/>
    <property type="evidence" value="ECO:0007669"/>
    <property type="project" value="UniProtKB-SubCell"/>
</dbReference>
<dbReference type="GO" id="GO:0005506">
    <property type="term" value="F:iron ion binding"/>
    <property type="evidence" value="ECO:0007669"/>
    <property type="project" value="InterPro"/>
</dbReference>
<dbReference type="AlphaFoldDB" id="A0A8J2HJ53"/>
<keyword evidence="5 13" id="KW-0349">Heme</keyword>
<dbReference type="PANTHER" id="PTHR24292:SF54">
    <property type="entry name" value="CYP9F3-RELATED"/>
    <property type="match status" value="1"/>
</dbReference>
<dbReference type="Proteomes" id="UP000786811">
    <property type="component" value="Unassembled WGS sequence"/>
</dbReference>
<gene>
    <name evidence="16" type="ORF">HICCMSTLAB_LOCUS6563</name>
</gene>
<keyword evidence="11 14" id="KW-0503">Monooxygenase</keyword>
<comment type="caution">
    <text evidence="16">The sequence shown here is derived from an EMBL/GenBank/DDBJ whole genome shotgun (WGS) entry which is preliminary data.</text>
</comment>
<dbReference type="InterPro" id="IPR001128">
    <property type="entry name" value="Cyt_P450"/>
</dbReference>
<dbReference type="InterPro" id="IPR002401">
    <property type="entry name" value="Cyt_P450_E_grp-I"/>
</dbReference>
<reference evidence="16" key="1">
    <citation type="submission" date="2021-04" db="EMBL/GenBank/DDBJ databases">
        <authorList>
            <person name="Chebbi M.A.C M."/>
        </authorList>
    </citation>
    <scope>NUCLEOTIDE SEQUENCE</scope>
</reference>
<evidence type="ECO:0000313" key="17">
    <source>
        <dbReference type="Proteomes" id="UP000786811"/>
    </source>
</evidence>
<evidence type="ECO:0000313" key="16">
    <source>
        <dbReference type="EMBL" id="CAG5093062.1"/>
    </source>
</evidence>
<name>A0A8J2HJ53_COTCN</name>
<evidence type="ECO:0000256" key="9">
    <source>
        <dbReference type="ARBA" id="ARBA00023002"/>
    </source>
</evidence>
<keyword evidence="17" id="KW-1185">Reference proteome</keyword>
<keyword evidence="10 13" id="KW-0408">Iron</keyword>
<dbReference type="InterPro" id="IPR036396">
    <property type="entry name" value="Cyt_P450_sf"/>
</dbReference>
<sequence>MIAETISAILIIIVIIYYWSISTYGYWRERNVSGPNPLPLVGNFKDVLLGKKSFGRWLDDFYDQYPSEKFIGVFIRRQPLLIIKDLDILKDIFIRDFSKFPDRGLKTFEHAEPLSQHLVNLEHTKWRPLRHKLSPAFTSGKLKEMFYLLEECGDKFKVYVDKMVAEKHAEGIIEVRDLTARFTTDVIGTCAFGLQLNAMADEESEFRKMGKYVFHIDWKKLIRFRIREGAPWLYKLLAPIMHDSKVTKFFTSIMKETIAYRKANKIVKHDFIDLIMELQDNPEKVDIKLTDTLLTSQLFVFFLAGFETSSTTMSNALYELAQHHDYQDRLREEIKVAIEGNEGKLSYELVKNMKIMDMVFKETLRKYPPATFLVRRADANYTFSNTNVTIRKDIRVMIPVMAIHRDPAIYRDPERFDPERFSDDEVAKRHPMSFLAFGDGPRNCIGARFANHQTKVGLIKILQHFKVDVCKKTEIPYEVNPRSFLLAPKNGIYLQFSKI</sequence>
<keyword evidence="6 13" id="KW-0479">Metal-binding</keyword>
<accession>A0A8J2HJ53</accession>
<dbReference type="PRINTS" id="PR00463">
    <property type="entry name" value="EP450I"/>
</dbReference>
<evidence type="ECO:0000256" key="3">
    <source>
        <dbReference type="ARBA" id="ARBA00004406"/>
    </source>
</evidence>
<evidence type="ECO:0000256" key="12">
    <source>
        <dbReference type="ARBA" id="ARBA00023136"/>
    </source>
</evidence>
<dbReference type="Pfam" id="PF00067">
    <property type="entry name" value="p450"/>
    <property type="match status" value="1"/>
</dbReference>
<dbReference type="GO" id="GO:0020037">
    <property type="term" value="F:heme binding"/>
    <property type="evidence" value="ECO:0007669"/>
    <property type="project" value="InterPro"/>
</dbReference>
<feature type="binding site" description="axial binding residue" evidence="13">
    <location>
        <position position="444"/>
    </location>
    <ligand>
        <name>heme</name>
        <dbReference type="ChEBI" id="CHEBI:30413"/>
    </ligand>
    <ligandPart>
        <name>Fe</name>
        <dbReference type="ChEBI" id="CHEBI:18248"/>
    </ligandPart>
</feature>
<dbReference type="InterPro" id="IPR017972">
    <property type="entry name" value="Cyt_P450_CS"/>
</dbReference>
<comment type="subcellular location">
    <subcellularLocation>
        <location evidence="3">Endoplasmic reticulum membrane</location>
        <topology evidence="3">Peripheral membrane protein</topology>
    </subcellularLocation>
    <subcellularLocation>
        <location evidence="2">Microsome membrane</location>
        <topology evidence="2">Peripheral membrane protein</topology>
    </subcellularLocation>
</comment>
<organism evidence="16 17">
    <name type="scientific">Cotesia congregata</name>
    <name type="common">Parasitoid wasp</name>
    <name type="synonym">Apanteles congregatus</name>
    <dbReference type="NCBI Taxonomy" id="51543"/>
    <lineage>
        <taxon>Eukaryota</taxon>
        <taxon>Metazoa</taxon>
        <taxon>Ecdysozoa</taxon>
        <taxon>Arthropoda</taxon>
        <taxon>Hexapoda</taxon>
        <taxon>Insecta</taxon>
        <taxon>Pterygota</taxon>
        <taxon>Neoptera</taxon>
        <taxon>Endopterygota</taxon>
        <taxon>Hymenoptera</taxon>
        <taxon>Apocrita</taxon>
        <taxon>Ichneumonoidea</taxon>
        <taxon>Braconidae</taxon>
        <taxon>Microgastrinae</taxon>
        <taxon>Cotesia</taxon>
    </lineage>
</organism>
<dbReference type="InterPro" id="IPR050476">
    <property type="entry name" value="Insect_CytP450_Detox"/>
</dbReference>
<keyword evidence="7" id="KW-0256">Endoplasmic reticulum</keyword>
<dbReference type="FunFam" id="1.10.630.10:FF:000042">
    <property type="entry name" value="Cytochrome P450"/>
    <property type="match status" value="1"/>
</dbReference>
<comment type="cofactor">
    <cofactor evidence="1 13">
        <name>heme</name>
        <dbReference type="ChEBI" id="CHEBI:30413"/>
    </cofactor>
</comment>
<evidence type="ECO:0000256" key="5">
    <source>
        <dbReference type="ARBA" id="ARBA00022617"/>
    </source>
</evidence>
<evidence type="ECO:0000256" key="13">
    <source>
        <dbReference type="PIRSR" id="PIRSR602401-1"/>
    </source>
</evidence>
<evidence type="ECO:0000256" key="11">
    <source>
        <dbReference type="ARBA" id="ARBA00023033"/>
    </source>
</evidence>
<evidence type="ECO:0000256" key="2">
    <source>
        <dbReference type="ARBA" id="ARBA00004174"/>
    </source>
</evidence>
<evidence type="ECO:0000256" key="7">
    <source>
        <dbReference type="ARBA" id="ARBA00022824"/>
    </source>
</evidence>
<evidence type="ECO:0000256" key="6">
    <source>
        <dbReference type="ARBA" id="ARBA00022723"/>
    </source>
</evidence>
<dbReference type="GO" id="GO:0004497">
    <property type="term" value="F:monooxygenase activity"/>
    <property type="evidence" value="ECO:0007669"/>
    <property type="project" value="UniProtKB-KW"/>
</dbReference>
<dbReference type="PROSITE" id="PS00086">
    <property type="entry name" value="CYTOCHROME_P450"/>
    <property type="match status" value="1"/>
</dbReference>
<dbReference type="PRINTS" id="PR00385">
    <property type="entry name" value="P450"/>
</dbReference>
<dbReference type="OrthoDB" id="2789670at2759"/>
<keyword evidence="15" id="KW-1133">Transmembrane helix</keyword>
<dbReference type="SUPFAM" id="SSF48264">
    <property type="entry name" value="Cytochrome P450"/>
    <property type="match status" value="1"/>
</dbReference>
<dbReference type="CDD" id="cd11056">
    <property type="entry name" value="CYP6-like"/>
    <property type="match status" value="1"/>
</dbReference>
<keyword evidence="12 15" id="KW-0472">Membrane</keyword>
<feature type="transmembrane region" description="Helical" evidence="15">
    <location>
        <begin position="6"/>
        <end position="27"/>
    </location>
</feature>